<gene>
    <name evidence="2" type="ORF">BDV98DRAFT_252140</name>
</gene>
<dbReference type="GO" id="GO:0035838">
    <property type="term" value="C:growing cell tip"/>
    <property type="evidence" value="ECO:0007669"/>
    <property type="project" value="TreeGrafter"/>
</dbReference>
<dbReference type="GO" id="GO:0032153">
    <property type="term" value="C:cell division site"/>
    <property type="evidence" value="ECO:0007669"/>
    <property type="project" value="TreeGrafter"/>
</dbReference>
<feature type="transmembrane region" description="Helical" evidence="1">
    <location>
        <begin position="172"/>
        <end position="191"/>
    </location>
</feature>
<dbReference type="InterPro" id="IPR009571">
    <property type="entry name" value="SUR7/Rim9-like_fungi"/>
</dbReference>
<dbReference type="EMBL" id="ML178844">
    <property type="protein sequence ID" value="TFK97852.1"/>
    <property type="molecule type" value="Genomic_DNA"/>
</dbReference>
<dbReference type="STRING" id="1884261.A0A5C3Q772"/>
<reference evidence="2 3" key="1">
    <citation type="journal article" date="2019" name="Nat. Ecol. Evol.">
        <title>Megaphylogeny resolves global patterns of mushroom evolution.</title>
        <authorList>
            <person name="Varga T."/>
            <person name="Krizsan K."/>
            <person name="Foldi C."/>
            <person name="Dima B."/>
            <person name="Sanchez-Garcia M."/>
            <person name="Sanchez-Ramirez S."/>
            <person name="Szollosi G.J."/>
            <person name="Szarkandi J.G."/>
            <person name="Papp V."/>
            <person name="Albert L."/>
            <person name="Andreopoulos W."/>
            <person name="Angelini C."/>
            <person name="Antonin V."/>
            <person name="Barry K.W."/>
            <person name="Bougher N.L."/>
            <person name="Buchanan P."/>
            <person name="Buyck B."/>
            <person name="Bense V."/>
            <person name="Catcheside P."/>
            <person name="Chovatia M."/>
            <person name="Cooper J."/>
            <person name="Damon W."/>
            <person name="Desjardin D."/>
            <person name="Finy P."/>
            <person name="Geml J."/>
            <person name="Haridas S."/>
            <person name="Hughes K."/>
            <person name="Justo A."/>
            <person name="Karasinski D."/>
            <person name="Kautmanova I."/>
            <person name="Kiss B."/>
            <person name="Kocsube S."/>
            <person name="Kotiranta H."/>
            <person name="LaButti K.M."/>
            <person name="Lechner B.E."/>
            <person name="Liimatainen K."/>
            <person name="Lipzen A."/>
            <person name="Lukacs Z."/>
            <person name="Mihaltcheva S."/>
            <person name="Morgado L.N."/>
            <person name="Niskanen T."/>
            <person name="Noordeloos M.E."/>
            <person name="Ohm R.A."/>
            <person name="Ortiz-Santana B."/>
            <person name="Ovrebo C."/>
            <person name="Racz N."/>
            <person name="Riley R."/>
            <person name="Savchenko A."/>
            <person name="Shiryaev A."/>
            <person name="Soop K."/>
            <person name="Spirin V."/>
            <person name="Szebenyi C."/>
            <person name="Tomsovsky M."/>
            <person name="Tulloss R.E."/>
            <person name="Uehling J."/>
            <person name="Grigoriev I.V."/>
            <person name="Vagvolgyi C."/>
            <person name="Papp T."/>
            <person name="Martin F.M."/>
            <person name="Miettinen O."/>
            <person name="Hibbett D.S."/>
            <person name="Nagy L.G."/>
        </authorList>
    </citation>
    <scope>NUCLEOTIDE SEQUENCE [LARGE SCALE GENOMIC DNA]</scope>
    <source>
        <strain evidence="2 3">CBS 309.79</strain>
    </source>
</reference>
<dbReference type="AlphaFoldDB" id="A0A5C3Q772"/>
<evidence type="ECO:0000313" key="2">
    <source>
        <dbReference type="EMBL" id="TFK97852.1"/>
    </source>
</evidence>
<keyword evidence="3" id="KW-1185">Reference proteome</keyword>
<dbReference type="PANTHER" id="PTHR28013">
    <property type="entry name" value="PROTEIN DCV1-RELATED"/>
    <property type="match status" value="1"/>
</dbReference>
<dbReference type="InterPro" id="IPR051380">
    <property type="entry name" value="pH-response_reg_palI/RIM9"/>
</dbReference>
<dbReference type="Proteomes" id="UP000305067">
    <property type="component" value="Unassembled WGS sequence"/>
</dbReference>
<accession>A0A5C3Q772</accession>
<dbReference type="OrthoDB" id="2354757at2759"/>
<feature type="transmembrane region" description="Helical" evidence="1">
    <location>
        <begin position="99"/>
        <end position="117"/>
    </location>
</feature>
<sequence length="224" mass="24366">MSRVFCIPGIVFLLCALVLSFLVSISLPYLTALDIVRTTFDGSDGVKGVREVRFGIWSHCEYDAQDDARTCAASGVAYHVTVQGASNEVTIGNSWTRGLAIHPVATAATFVAFLLSFSTHTTVTLVASLVSFLAALITLIAFAVDIALFAYVKNKMGDVEGVGANTRTGAGFWMTFVSFILLLLAGCTVCFGRRRDRMSTATTTSTYDTEKRGFMSRFRRRPRV</sequence>
<evidence type="ECO:0000256" key="1">
    <source>
        <dbReference type="SAM" id="Phobius"/>
    </source>
</evidence>
<protein>
    <submittedName>
        <fullName evidence="2">SUR7/PalI family-domain-containing protein</fullName>
    </submittedName>
</protein>
<dbReference type="Pfam" id="PF06687">
    <property type="entry name" value="SUR7"/>
    <property type="match status" value="1"/>
</dbReference>
<keyword evidence="1" id="KW-0472">Membrane</keyword>
<organism evidence="2 3">
    <name type="scientific">Pterulicium gracile</name>
    <dbReference type="NCBI Taxonomy" id="1884261"/>
    <lineage>
        <taxon>Eukaryota</taxon>
        <taxon>Fungi</taxon>
        <taxon>Dikarya</taxon>
        <taxon>Basidiomycota</taxon>
        <taxon>Agaricomycotina</taxon>
        <taxon>Agaricomycetes</taxon>
        <taxon>Agaricomycetidae</taxon>
        <taxon>Agaricales</taxon>
        <taxon>Pleurotineae</taxon>
        <taxon>Pterulaceae</taxon>
        <taxon>Pterulicium</taxon>
    </lineage>
</organism>
<name>A0A5C3Q772_9AGAR</name>
<feature type="transmembrane region" description="Helical" evidence="1">
    <location>
        <begin position="129"/>
        <end position="152"/>
    </location>
</feature>
<keyword evidence="1" id="KW-0812">Transmembrane</keyword>
<dbReference type="PANTHER" id="PTHR28013:SF4">
    <property type="entry name" value="MARVEL DOMAIN-CONTAINING PROTEIN"/>
    <property type="match status" value="1"/>
</dbReference>
<keyword evidence="1" id="KW-1133">Transmembrane helix</keyword>
<evidence type="ECO:0000313" key="3">
    <source>
        <dbReference type="Proteomes" id="UP000305067"/>
    </source>
</evidence>
<proteinExistence type="predicted"/>
<dbReference type="GO" id="GO:0005886">
    <property type="term" value="C:plasma membrane"/>
    <property type="evidence" value="ECO:0007669"/>
    <property type="project" value="InterPro"/>
</dbReference>
<dbReference type="Gene3D" id="1.20.140.150">
    <property type="match status" value="1"/>
</dbReference>